<reference evidence="5" key="1">
    <citation type="journal article" date="2019" name="Int. J. Syst. Evol. Microbiol.">
        <title>The Global Catalogue of Microorganisms (GCM) 10K type strain sequencing project: providing services to taxonomists for standard genome sequencing and annotation.</title>
        <authorList>
            <consortium name="The Broad Institute Genomics Platform"/>
            <consortium name="The Broad Institute Genome Sequencing Center for Infectious Disease"/>
            <person name="Wu L."/>
            <person name="Ma J."/>
        </authorList>
    </citation>
    <scope>NUCLEOTIDE SEQUENCE [LARGE SCALE GENOMIC DNA]</scope>
    <source>
        <strain evidence="5">TBRC 1826</strain>
    </source>
</reference>
<dbReference type="PROSITE" id="PS01081">
    <property type="entry name" value="HTH_TETR_1"/>
    <property type="match status" value="1"/>
</dbReference>
<dbReference type="PANTHER" id="PTHR30055">
    <property type="entry name" value="HTH-TYPE TRANSCRIPTIONAL REGULATOR RUTR"/>
    <property type="match status" value="1"/>
</dbReference>
<gene>
    <name evidence="4" type="ORF">ACFOVU_10890</name>
</gene>
<dbReference type="Pfam" id="PF19344">
    <property type="entry name" value="TetR_C_32"/>
    <property type="match status" value="1"/>
</dbReference>
<dbReference type="Pfam" id="PF00440">
    <property type="entry name" value="TetR_N"/>
    <property type="match status" value="1"/>
</dbReference>
<dbReference type="SUPFAM" id="SSF46689">
    <property type="entry name" value="Homeodomain-like"/>
    <property type="match status" value="1"/>
</dbReference>
<feature type="domain" description="HTH tetR-type" evidence="3">
    <location>
        <begin position="18"/>
        <end position="77"/>
    </location>
</feature>
<evidence type="ECO:0000256" key="2">
    <source>
        <dbReference type="PROSITE-ProRule" id="PRU00335"/>
    </source>
</evidence>
<dbReference type="InterPro" id="IPR050109">
    <property type="entry name" value="HTH-type_TetR-like_transc_reg"/>
</dbReference>
<dbReference type="Proteomes" id="UP001595847">
    <property type="component" value="Unassembled WGS sequence"/>
</dbReference>
<dbReference type="InterPro" id="IPR009057">
    <property type="entry name" value="Homeodomain-like_sf"/>
</dbReference>
<feature type="DNA-binding region" description="H-T-H motif" evidence="2">
    <location>
        <begin position="40"/>
        <end position="59"/>
    </location>
</feature>
<evidence type="ECO:0000313" key="5">
    <source>
        <dbReference type="Proteomes" id="UP001595847"/>
    </source>
</evidence>
<evidence type="ECO:0000256" key="1">
    <source>
        <dbReference type="ARBA" id="ARBA00023125"/>
    </source>
</evidence>
<dbReference type="InterPro" id="IPR023772">
    <property type="entry name" value="DNA-bd_HTH_TetR-type_CS"/>
</dbReference>
<proteinExistence type="predicted"/>
<keyword evidence="1 2" id="KW-0238">DNA-binding</keyword>
<dbReference type="EMBL" id="JBHSBH010000007">
    <property type="protein sequence ID" value="MFC3996425.1"/>
    <property type="molecule type" value="Genomic_DNA"/>
</dbReference>
<accession>A0ABV8FK62</accession>
<dbReference type="InterPro" id="IPR001647">
    <property type="entry name" value="HTH_TetR"/>
</dbReference>
<dbReference type="InterPro" id="IPR045823">
    <property type="entry name" value="TetR_C_32"/>
</dbReference>
<dbReference type="RefSeq" id="WP_378532450.1">
    <property type="nucleotide sequence ID" value="NZ_JBHSBH010000007.1"/>
</dbReference>
<keyword evidence="5" id="KW-1185">Reference proteome</keyword>
<protein>
    <submittedName>
        <fullName evidence="4">TetR/AcrR family transcriptional regulator</fullName>
    </submittedName>
</protein>
<comment type="caution">
    <text evidence="4">The sequence shown here is derived from an EMBL/GenBank/DDBJ whole genome shotgun (WGS) entry which is preliminary data.</text>
</comment>
<dbReference type="SUPFAM" id="SSF48498">
    <property type="entry name" value="Tetracyclin repressor-like, C-terminal domain"/>
    <property type="match status" value="1"/>
</dbReference>
<dbReference type="PANTHER" id="PTHR30055:SF227">
    <property type="entry name" value="TRANSCRIPTIONAL REGULATORY PROTEIN (PROBABLY TETR-FAMILY)-RELATED"/>
    <property type="match status" value="1"/>
</dbReference>
<evidence type="ECO:0000259" key="3">
    <source>
        <dbReference type="PROSITE" id="PS50977"/>
    </source>
</evidence>
<evidence type="ECO:0000313" key="4">
    <source>
        <dbReference type="EMBL" id="MFC3996425.1"/>
    </source>
</evidence>
<dbReference type="PRINTS" id="PR00455">
    <property type="entry name" value="HTHTETR"/>
</dbReference>
<dbReference type="InterPro" id="IPR036271">
    <property type="entry name" value="Tet_transcr_reg_TetR-rel_C_sf"/>
</dbReference>
<dbReference type="PROSITE" id="PS50977">
    <property type="entry name" value="HTH_TETR_2"/>
    <property type="match status" value="1"/>
</dbReference>
<name>A0ABV8FK62_9ACTN</name>
<dbReference type="Gene3D" id="1.10.357.10">
    <property type="entry name" value="Tetracycline Repressor, domain 2"/>
    <property type="match status" value="1"/>
</dbReference>
<organism evidence="4 5">
    <name type="scientific">Nocardiopsis sediminis</name>
    <dbReference type="NCBI Taxonomy" id="1778267"/>
    <lineage>
        <taxon>Bacteria</taxon>
        <taxon>Bacillati</taxon>
        <taxon>Actinomycetota</taxon>
        <taxon>Actinomycetes</taxon>
        <taxon>Streptosporangiales</taxon>
        <taxon>Nocardiopsidaceae</taxon>
        <taxon>Nocardiopsis</taxon>
    </lineage>
</organism>
<sequence length="204" mass="21945">MAPEPAQQSRTAPRGRSPERRRAILDAADVVIQRDGPDASMSVIAAEAGISKPILYRHFGDKSGLYRALARRHVDPLIERVGAELHGSTPLRTRARATVGAYLGMIRGNLNLYRFLMDRATSEDPRTRGDLGMMVRRLGEELAATLLAEGYITDPLRAQIVAHGVVGMVQAAGEWWLDHPDADADTVVGEVTAVVVGAIAGSGD</sequence>